<gene>
    <name evidence="3" type="ORF">GWI72_19305</name>
</gene>
<evidence type="ECO:0000256" key="2">
    <source>
        <dbReference type="SAM" id="Phobius"/>
    </source>
</evidence>
<comment type="caution">
    <text evidence="3">The sequence shown here is derived from an EMBL/GenBank/DDBJ whole genome shotgun (WGS) entry which is preliminary data.</text>
</comment>
<evidence type="ECO:0000256" key="1">
    <source>
        <dbReference type="SAM" id="MobiDB-lite"/>
    </source>
</evidence>
<dbReference type="EMBL" id="JAABLQ010000004">
    <property type="protein sequence ID" value="NBN80431.1"/>
    <property type="molecule type" value="Genomic_DNA"/>
</dbReference>
<protein>
    <recommendedName>
        <fullName evidence="5">Inner membrane protein</fullName>
    </recommendedName>
</protein>
<keyword evidence="2" id="KW-0472">Membrane</keyword>
<evidence type="ECO:0008006" key="5">
    <source>
        <dbReference type="Google" id="ProtNLM"/>
    </source>
</evidence>
<keyword evidence="2" id="KW-0812">Transmembrane</keyword>
<name>A0A7X5JBF0_9HYPH</name>
<sequence>MAAPEKPATGQTPPAASADRMPATGVSFAGAMAAALLVGVALIGTFYTLNQTGLLPLKAAAPAVSDDALADRVRLDTLERQLAEVAAQQASAATAPASGGDGALRDLEARLTAMVDSVRSDNQSRLTELTARLETVGAAPAAAPSTAQPAATDAAPGGEAVAQVATLQQGLQAVNSALASVQAAVSASDAALKSLSDGQVRDAEAMSRLADELAALTGRSETALADLRQATEALGQRLAAVEETMGDASAREMAARALSVSALRAAVDAGRPFVTELAAVKAALGEASAADMAALEANAARGIAPTAQLMAQFPPLARAIHATFAQTDPNASVLDNLLTSAASLVAVRGPGDASGEGPEAQLRRMEIAVKAGDLPAALEAYGRLPATAQAPAASWAEAARARVAVDRLTSDTASAVLSAIARKGN</sequence>
<dbReference type="RefSeq" id="WP_161709675.1">
    <property type="nucleotide sequence ID" value="NZ_JAABLQ010000004.1"/>
</dbReference>
<dbReference type="Proteomes" id="UP000586722">
    <property type="component" value="Unassembled WGS sequence"/>
</dbReference>
<proteinExistence type="predicted"/>
<feature type="region of interest" description="Disordered" evidence="1">
    <location>
        <begin position="1"/>
        <end position="20"/>
    </location>
</feature>
<reference evidence="4" key="1">
    <citation type="submission" date="2020-01" db="EMBL/GenBank/DDBJ databases">
        <authorList>
            <person name="Fang Y."/>
            <person name="Sun R."/>
            <person name="Nie L."/>
            <person name="He J."/>
            <person name="Hao L."/>
            <person name="Wang L."/>
            <person name="Su S."/>
            <person name="Lv E."/>
            <person name="Zhang Z."/>
            <person name="Xie R."/>
            <person name="Liu H."/>
        </authorList>
    </citation>
    <scope>NUCLEOTIDE SEQUENCE [LARGE SCALE GENOMIC DNA]</scope>
    <source>
        <strain evidence="4">XCT-53</strain>
    </source>
</reference>
<organism evidence="3 4">
    <name type="scientific">Pannonibacter tanglangensis</name>
    <dbReference type="NCBI Taxonomy" id="2750084"/>
    <lineage>
        <taxon>Bacteria</taxon>
        <taxon>Pseudomonadati</taxon>
        <taxon>Pseudomonadota</taxon>
        <taxon>Alphaproteobacteria</taxon>
        <taxon>Hyphomicrobiales</taxon>
        <taxon>Stappiaceae</taxon>
        <taxon>Pannonibacter</taxon>
    </lineage>
</organism>
<evidence type="ECO:0000313" key="4">
    <source>
        <dbReference type="Proteomes" id="UP000586722"/>
    </source>
</evidence>
<accession>A0A7X5JBF0</accession>
<evidence type="ECO:0000313" key="3">
    <source>
        <dbReference type="EMBL" id="NBN80431.1"/>
    </source>
</evidence>
<keyword evidence="4" id="KW-1185">Reference proteome</keyword>
<keyword evidence="2" id="KW-1133">Transmembrane helix</keyword>
<feature type="transmembrane region" description="Helical" evidence="2">
    <location>
        <begin position="28"/>
        <end position="49"/>
    </location>
</feature>
<dbReference type="AlphaFoldDB" id="A0A7X5JBF0"/>